<feature type="transmembrane region" description="Helical" evidence="9">
    <location>
        <begin position="315"/>
        <end position="339"/>
    </location>
</feature>
<keyword evidence="3" id="KW-1003">Cell membrane</keyword>
<evidence type="ECO:0000256" key="4">
    <source>
        <dbReference type="ARBA" id="ARBA00022692"/>
    </source>
</evidence>
<comment type="similarity">
    <text evidence="7">Belongs to the major facilitator superfamily. Drug:H(+) antiporter-3 (DHA3) (TC 2.A.1.21) family.</text>
</comment>
<dbReference type="SUPFAM" id="SSF103473">
    <property type="entry name" value="MFS general substrate transporter"/>
    <property type="match status" value="1"/>
</dbReference>
<evidence type="ECO:0000256" key="6">
    <source>
        <dbReference type="ARBA" id="ARBA00023136"/>
    </source>
</evidence>
<evidence type="ECO:0000256" key="8">
    <source>
        <dbReference type="ARBA" id="ARBA00040914"/>
    </source>
</evidence>
<keyword evidence="4 9" id="KW-0812">Transmembrane</keyword>
<gene>
    <name evidence="11" type="ORF">GCM10023225_02990</name>
</gene>
<evidence type="ECO:0000256" key="2">
    <source>
        <dbReference type="ARBA" id="ARBA00022448"/>
    </source>
</evidence>
<feature type="transmembrane region" description="Helical" evidence="9">
    <location>
        <begin position="25"/>
        <end position="49"/>
    </location>
</feature>
<dbReference type="PROSITE" id="PS50850">
    <property type="entry name" value="MFS"/>
    <property type="match status" value="1"/>
</dbReference>
<evidence type="ECO:0000313" key="12">
    <source>
        <dbReference type="Proteomes" id="UP001501195"/>
    </source>
</evidence>
<keyword evidence="12" id="KW-1185">Reference proteome</keyword>
<evidence type="ECO:0000256" key="7">
    <source>
        <dbReference type="ARBA" id="ARBA00038075"/>
    </source>
</evidence>
<feature type="transmembrane region" description="Helical" evidence="9">
    <location>
        <begin position="225"/>
        <end position="251"/>
    </location>
</feature>
<dbReference type="InterPro" id="IPR011701">
    <property type="entry name" value="MFS"/>
</dbReference>
<dbReference type="InterPro" id="IPR020846">
    <property type="entry name" value="MFS_dom"/>
</dbReference>
<dbReference type="InterPro" id="IPR001958">
    <property type="entry name" value="Tet-R_TetA/multi-R_MdtG-like"/>
</dbReference>
<dbReference type="InterPro" id="IPR036259">
    <property type="entry name" value="MFS_trans_sf"/>
</dbReference>
<protein>
    <recommendedName>
        <fullName evidence="8">Multidrug efflux pump Tap</fullName>
    </recommendedName>
</protein>
<feature type="domain" description="Major facilitator superfamily (MFS) profile" evidence="10">
    <location>
        <begin position="22"/>
        <end position="401"/>
    </location>
</feature>
<feature type="transmembrane region" description="Helical" evidence="9">
    <location>
        <begin position="263"/>
        <end position="285"/>
    </location>
</feature>
<organism evidence="11 12">
    <name type="scientific">Kineococcus glutinatus</name>
    <dbReference type="NCBI Taxonomy" id="1070872"/>
    <lineage>
        <taxon>Bacteria</taxon>
        <taxon>Bacillati</taxon>
        <taxon>Actinomycetota</taxon>
        <taxon>Actinomycetes</taxon>
        <taxon>Kineosporiales</taxon>
        <taxon>Kineosporiaceae</taxon>
        <taxon>Kineococcus</taxon>
    </lineage>
</organism>
<proteinExistence type="inferred from homology"/>
<keyword evidence="2" id="KW-0813">Transport</keyword>
<dbReference type="Gene3D" id="1.20.1250.20">
    <property type="entry name" value="MFS general substrate transporter like domains"/>
    <property type="match status" value="1"/>
</dbReference>
<dbReference type="Proteomes" id="UP001501195">
    <property type="component" value="Unassembled WGS sequence"/>
</dbReference>
<accession>A0ABP9H793</accession>
<dbReference type="PANTHER" id="PTHR23513:SF9">
    <property type="entry name" value="ENTEROBACTIN EXPORTER ENTS"/>
    <property type="match status" value="1"/>
</dbReference>
<reference evidence="12" key="1">
    <citation type="journal article" date="2019" name="Int. J. Syst. Evol. Microbiol.">
        <title>The Global Catalogue of Microorganisms (GCM) 10K type strain sequencing project: providing services to taxonomists for standard genome sequencing and annotation.</title>
        <authorList>
            <consortium name="The Broad Institute Genomics Platform"/>
            <consortium name="The Broad Institute Genome Sequencing Center for Infectious Disease"/>
            <person name="Wu L."/>
            <person name="Ma J."/>
        </authorList>
    </citation>
    <scope>NUCLEOTIDE SEQUENCE [LARGE SCALE GENOMIC DNA]</scope>
    <source>
        <strain evidence="12">JCM 18126</strain>
    </source>
</reference>
<feature type="transmembrane region" description="Helical" evidence="9">
    <location>
        <begin position="381"/>
        <end position="398"/>
    </location>
</feature>
<evidence type="ECO:0000256" key="1">
    <source>
        <dbReference type="ARBA" id="ARBA00004429"/>
    </source>
</evidence>
<evidence type="ECO:0000256" key="5">
    <source>
        <dbReference type="ARBA" id="ARBA00022989"/>
    </source>
</evidence>
<evidence type="ECO:0000259" key="10">
    <source>
        <dbReference type="PROSITE" id="PS50850"/>
    </source>
</evidence>
<evidence type="ECO:0000313" key="11">
    <source>
        <dbReference type="EMBL" id="GAA4962909.1"/>
    </source>
</evidence>
<dbReference type="Pfam" id="PF07690">
    <property type="entry name" value="MFS_1"/>
    <property type="match status" value="1"/>
</dbReference>
<keyword evidence="6 9" id="KW-0472">Membrane</keyword>
<sequence length="420" mass="41078">MTTHTGDDAPAPAPQTTRSRLVLPLYATAEGLSFLGNAAVTVVLPWLVLARTGDPAAAALVAAASGTAQVAATAAVGPLVDRFGARRMAVLADVGSTASVGALALLDASSALGLGAITALAVAGAFFDLPGMTARQTLLPRVAARSGRSLESAAGLRQAVFGLSFLAGPALAGLLVAAIGPGRALWITAACSALAALATLGVRVPDPEPDDAPAGLRGTWRTVRGLPVVVKLLGVAAASSLVSAPLLSVLLPAHFSGTGRPELLGFTSSAFAVGIVAGSAVFAVLVRVSRRAAWTASLVLVGAGLALLATLQGFWLVAAGAVVVGVGSGLVNPVFGVVLAERVPGSQLARVTALANAVSLVAGPLGLGLAGAVVAGASLPVLAWGIVLAWVLIALLAGTGRSLRDLEPPAAGPSGQGAGA</sequence>
<keyword evidence="5 9" id="KW-1133">Transmembrane helix</keyword>
<feature type="transmembrane region" description="Helical" evidence="9">
    <location>
        <begin position="351"/>
        <end position="375"/>
    </location>
</feature>
<name>A0ABP9H793_9ACTN</name>
<dbReference type="PANTHER" id="PTHR23513">
    <property type="entry name" value="INTEGRAL MEMBRANE EFFLUX PROTEIN-RELATED"/>
    <property type="match status" value="1"/>
</dbReference>
<feature type="transmembrane region" description="Helical" evidence="9">
    <location>
        <begin position="292"/>
        <end position="309"/>
    </location>
</feature>
<feature type="transmembrane region" description="Helical" evidence="9">
    <location>
        <begin position="155"/>
        <end position="179"/>
    </location>
</feature>
<comment type="subcellular location">
    <subcellularLocation>
        <location evidence="1">Cell inner membrane</location>
        <topology evidence="1">Multi-pass membrane protein</topology>
    </subcellularLocation>
</comment>
<comment type="caution">
    <text evidence="11">The sequence shown here is derived from an EMBL/GenBank/DDBJ whole genome shotgun (WGS) entry which is preliminary data.</text>
</comment>
<dbReference type="RefSeq" id="WP_345710538.1">
    <property type="nucleotide sequence ID" value="NZ_BAABIL010000026.1"/>
</dbReference>
<feature type="transmembrane region" description="Helical" evidence="9">
    <location>
        <begin position="55"/>
        <end position="76"/>
    </location>
</feature>
<dbReference type="EMBL" id="BAABIL010000026">
    <property type="protein sequence ID" value="GAA4962909.1"/>
    <property type="molecule type" value="Genomic_DNA"/>
</dbReference>
<dbReference type="PRINTS" id="PR01035">
    <property type="entry name" value="TCRTETA"/>
</dbReference>
<evidence type="ECO:0000256" key="9">
    <source>
        <dbReference type="SAM" id="Phobius"/>
    </source>
</evidence>
<evidence type="ECO:0000256" key="3">
    <source>
        <dbReference type="ARBA" id="ARBA00022475"/>
    </source>
</evidence>
<dbReference type="CDD" id="cd06173">
    <property type="entry name" value="MFS_MefA_like"/>
    <property type="match status" value="1"/>
</dbReference>